<dbReference type="InterPro" id="IPR007505">
    <property type="entry name" value="PDDEXK_7"/>
</dbReference>
<dbReference type="Pfam" id="PF04411">
    <property type="entry name" value="PDDEXK_7"/>
    <property type="match status" value="1"/>
</dbReference>
<organism evidence="2 3">
    <name type="scientific">Brevibacillus ruminantium</name>
    <dbReference type="NCBI Taxonomy" id="2950604"/>
    <lineage>
        <taxon>Bacteria</taxon>
        <taxon>Bacillati</taxon>
        <taxon>Bacillota</taxon>
        <taxon>Bacilli</taxon>
        <taxon>Bacillales</taxon>
        <taxon>Paenibacillaceae</taxon>
        <taxon>Brevibacillus</taxon>
    </lineage>
</organism>
<name>A0ABY4WPL1_9BACL</name>
<keyword evidence="3" id="KW-1185">Reference proteome</keyword>
<gene>
    <name evidence="2" type="ORF">NDK47_08735</name>
</gene>
<dbReference type="Pfam" id="PF09823">
    <property type="entry name" value="DUF2357"/>
    <property type="match status" value="1"/>
</dbReference>
<accession>A0ABY4WPL1</accession>
<dbReference type="RefSeq" id="WP_251874441.1">
    <property type="nucleotide sequence ID" value="NZ_CP098755.1"/>
</dbReference>
<evidence type="ECO:0000259" key="1">
    <source>
        <dbReference type="Pfam" id="PF09823"/>
    </source>
</evidence>
<evidence type="ECO:0000313" key="2">
    <source>
        <dbReference type="EMBL" id="USG67339.1"/>
    </source>
</evidence>
<dbReference type="InterPro" id="IPR018633">
    <property type="entry name" value="DUF2357"/>
</dbReference>
<dbReference type="Proteomes" id="UP001056500">
    <property type="component" value="Chromosome"/>
</dbReference>
<dbReference type="EMBL" id="CP098755">
    <property type="protein sequence ID" value="USG67339.1"/>
    <property type="molecule type" value="Genomic_DNA"/>
</dbReference>
<evidence type="ECO:0000313" key="3">
    <source>
        <dbReference type="Proteomes" id="UP001056500"/>
    </source>
</evidence>
<feature type="domain" description="DUF2357" evidence="1">
    <location>
        <begin position="131"/>
        <end position="381"/>
    </location>
</feature>
<proteinExistence type="predicted"/>
<reference evidence="2" key="1">
    <citation type="submission" date="2022-06" db="EMBL/GenBank/DDBJ databases">
        <title>Genome sequencing of Brevibacillus sp. BB3-R1.</title>
        <authorList>
            <person name="Heo J."/>
            <person name="Lee D."/>
            <person name="Won M."/>
            <person name="Han B.-H."/>
            <person name="Hong S.-B."/>
            <person name="Kwon S.-W."/>
        </authorList>
    </citation>
    <scope>NUCLEOTIDE SEQUENCE</scope>
    <source>
        <strain evidence="2">BB3-R1</strain>
    </source>
</reference>
<sequence>MDSHRFGSLRESVELLRIETDVFDLYIKGKPFHPTVEKLQLHREDSLEWEPATLRISSDSRLLTIKSKLVFSPITGALTNIEEGEAFPIFFETQSYEFVLVRKQEKDITFFHENVHLRQAVKPLGKDILSGILHFQNEVGLTEIVIQMNRQPVLKIELEIFPVKMDYRRDYQNILREVNEQVYNLAFDFMRKTHQMTGLTETHSQSLTEFYSILQHVFQQLMGAIERIKANPHHKLEAQQKVMDASRVKRVSRHNQAFLSKNPHTLIEDHANGFLRIQDKLYRPSLLKESRRVIDYDTVENRFVRWMLVKIVAKLKEIRLRVETSSRNRDEVFLQKLDRMVEQIRRVLQLDFLAAATGMSQLSVTLVLQMAPGYREIYKAYLTLMKGLTIQGELSKLSMKDLAKLYEYWCFLKINQILSKKYKLLKQDIVKVNKSGLFVTLDRSQSASMVYENPANKEQFTLYYNALPSEDRRKVPTLSQRPDNVLTLKKSDSQQEFKYVFDAKYRLNPAYEGTSYHQKYKLPGPEEDDINTMHRYRDVIVYLDGTTQEYERSMYGAYVLFPYPNEEQFRQHQFYKSIELINIGAFPFLPGATSLFEQFLDELILDSPEKAYERSTRPRGTDRYYQDKLGSKNVLVGSLRTGQLDLALKHKFYHVPLKNLKDHKVLTQIEYVALCQSRKQYGENGGIHWYGSITDWKVVRRKEISERMPRTGTEEELYVRFEVNEWLKREKPIHFGGQGIYTLLLTTKYMFDRADEISELRLDDEEQLKLWREKRRSGKVKVVLDHEYIDLAKKVRVEEVPENHK</sequence>
<protein>
    <submittedName>
        <fullName evidence="2">Restriction endonuclease-like protein</fullName>
    </submittedName>
</protein>